<gene>
    <name evidence="1" type="ORF">ACFOEX_04010</name>
</gene>
<evidence type="ECO:0000313" key="2">
    <source>
        <dbReference type="Proteomes" id="UP001595536"/>
    </source>
</evidence>
<protein>
    <submittedName>
        <fullName evidence="1">DUF1178 family protein</fullName>
    </submittedName>
</protein>
<dbReference type="PIRSF" id="PIRSF032131">
    <property type="entry name" value="UCP032131"/>
    <property type="match status" value="1"/>
</dbReference>
<reference evidence="2" key="1">
    <citation type="journal article" date="2019" name="Int. J. Syst. Evol. Microbiol.">
        <title>The Global Catalogue of Microorganisms (GCM) 10K type strain sequencing project: providing services to taxonomists for standard genome sequencing and annotation.</title>
        <authorList>
            <consortium name="The Broad Institute Genomics Platform"/>
            <consortium name="The Broad Institute Genome Sequencing Center for Infectious Disease"/>
            <person name="Wu L."/>
            <person name="Ma J."/>
        </authorList>
    </citation>
    <scope>NUCLEOTIDE SEQUENCE [LARGE SCALE GENOMIC DNA]</scope>
    <source>
        <strain evidence="2">CCM 7941</strain>
    </source>
</reference>
<dbReference type="RefSeq" id="WP_376831621.1">
    <property type="nucleotide sequence ID" value="NZ_JBHLWR010000006.1"/>
</dbReference>
<dbReference type="EMBL" id="JBHRUV010000017">
    <property type="protein sequence ID" value="MFC3265531.1"/>
    <property type="molecule type" value="Genomic_DNA"/>
</dbReference>
<dbReference type="Proteomes" id="UP001595536">
    <property type="component" value="Unassembled WGS sequence"/>
</dbReference>
<organism evidence="1 2">
    <name type="scientific">Camelimonas abortus</name>
    <dbReference type="NCBI Taxonomy" id="1017184"/>
    <lineage>
        <taxon>Bacteria</taxon>
        <taxon>Pseudomonadati</taxon>
        <taxon>Pseudomonadota</taxon>
        <taxon>Alphaproteobacteria</taxon>
        <taxon>Hyphomicrobiales</taxon>
        <taxon>Chelatococcaceae</taxon>
        <taxon>Camelimonas</taxon>
    </lineage>
</organism>
<accession>A0ABV7LDS4</accession>
<sequence length="149" mass="16270">MIRYTLACDQGHEFESWFADSEAYDRQAAAGFVSCPTCGSTKVGKTVMAPALARSASHDRADAGRREGGPLVDDEAARRIRALMRALRQYVIENTDDVGRDFPAEARRIHAGEVEPRAIRGEADPEEVKALVEEGVSIMPVPSLPDDLN</sequence>
<dbReference type="Pfam" id="PF06676">
    <property type="entry name" value="DUF1178"/>
    <property type="match status" value="1"/>
</dbReference>
<keyword evidence="2" id="KW-1185">Reference proteome</keyword>
<name>A0ABV7LDS4_9HYPH</name>
<dbReference type="InterPro" id="IPR009562">
    <property type="entry name" value="DUF1178"/>
</dbReference>
<proteinExistence type="predicted"/>
<evidence type="ECO:0000313" key="1">
    <source>
        <dbReference type="EMBL" id="MFC3265531.1"/>
    </source>
</evidence>
<comment type="caution">
    <text evidence="1">The sequence shown here is derived from an EMBL/GenBank/DDBJ whole genome shotgun (WGS) entry which is preliminary data.</text>
</comment>